<dbReference type="Proteomes" id="UP000736164">
    <property type="component" value="Unassembled WGS sequence"/>
</dbReference>
<reference evidence="4" key="1">
    <citation type="journal article" date="2021" name="Cell">
        <title>Tracing the genetic footprints of vertebrate landing in non-teleost ray-finned fishes.</title>
        <authorList>
            <person name="Bi X."/>
            <person name="Wang K."/>
            <person name="Yang L."/>
            <person name="Pan H."/>
            <person name="Jiang H."/>
            <person name="Wei Q."/>
            <person name="Fang M."/>
            <person name="Yu H."/>
            <person name="Zhu C."/>
            <person name="Cai Y."/>
            <person name="He Y."/>
            <person name="Gan X."/>
            <person name="Zeng H."/>
            <person name="Yu D."/>
            <person name="Zhu Y."/>
            <person name="Jiang H."/>
            <person name="Qiu Q."/>
            <person name="Yang H."/>
            <person name="Zhang Y.E."/>
            <person name="Wang W."/>
            <person name="Zhu M."/>
            <person name="He S."/>
            <person name="Zhang G."/>
        </authorList>
    </citation>
    <scope>NUCLEOTIDE SEQUENCE</scope>
    <source>
        <strain evidence="4">Allg_001</strain>
    </source>
</reference>
<organism evidence="4 5">
    <name type="scientific">Atractosteus spatula</name>
    <name type="common">Alligator gar</name>
    <name type="synonym">Lepisosteus spatula</name>
    <dbReference type="NCBI Taxonomy" id="7917"/>
    <lineage>
        <taxon>Eukaryota</taxon>
        <taxon>Metazoa</taxon>
        <taxon>Chordata</taxon>
        <taxon>Craniata</taxon>
        <taxon>Vertebrata</taxon>
        <taxon>Euteleostomi</taxon>
        <taxon>Actinopterygii</taxon>
        <taxon>Neopterygii</taxon>
        <taxon>Holostei</taxon>
        <taxon>Semionotiformes</taxon>
        <taxon>Lepisosteidae</taxon>
        <taxon>Atractosteus</taxon>
    </lineage>
</organism>
<dbReference type="InterPro" id="IPR036116">
    <property type="entry name" value="FN3_sf"/>
</dbReference>
<keyword evidence="2" id="KW-0812">Transmembrane</keyword>
<keyword evidence="2" id="KW-1133">Transmembrane helix</keyword>
<feature type="region of interest" description="Disordered" evidence="1">
    <location>
        <begin position="402"/>
        <end position="433"/>
    </location>
</feature>
<dbReference type="Pfam" id="PF21731">
    <property type="entry name" value="TARSH_C"/>
    <property type="match status" value="1"/>
</dbReference>
<feature type="compositionally biased region" description="Polar residues" evidence="1">
    <location>
        <begin position="418"/>
        <end position="429"/>
    </location>
</feature>
<feature type="region of interest" description="Disordered" evidence="1">
    <location>
        <begin position="533"/>
        <end position="556"/>
    </location>
</feature>
<feature type="region of interest" description="Disordered" evidence="1">
    <location>
        <begin position="661"/>
        <end position="685"/>
    </location>
</feature>
<dbReference type="GO" id="GO:0010811">
    <property type="term" value="P:positive regulation of cell-substrate adhesion"/>
    <property type="evidence" value="ECO:0007669"/>
    <property type="project" value="TreeGrafter"/>
</dbReference>
<proteinExistence type="predicted"/>
<keyword evidence="5" id="KW-1185">Reference proteome</keyword>
<dbReference type="PANTHER" id="PTHR23197">
    <property type="entry name" value="TARSH-RELATED FIBRONECTIN DOMAIN-CONTAINING"/>
    <property type="match status" value="1"/>
</dbReference>
<feature type="compositionally biased region" description="Polar residues" evidence="1">
    <location>
        <begin position="537"/>
        <end position="550"/>
    </location>
</feature>
<dbReference type="InterPro" id="IPR049109">
    <property type="entry name" value="TARSH/FNDC1_C"/>
</dbReference>
<accession>A0A8J7P2I2</accession>
<keyword evidence="2" id="KW-0472">Membrane</keyword>
<sequence>TRSETAVWKFLLRHFFIFKSVVLNHTGICLLCFTAVKRHNLKVRINATGDTITFKFVRPSPNTKLEGYILGYGSSMFSKQFIQLPEDGVPYETEVDAEPKYLIAVQPIPANDVKKQCTGQVNLEKPLHLVIGSVTPTSVLLSWGMFLKMPYEGSIMNDCLEDGHYTVRYRPKHHNKKWTYQTCPTRDTVIDRLRPNTPYEFGVRPSKNKQDGVWSRPVVYSTNGKVFNSQIPFCSTFRLTQASSAPSPAPPCLTAHPAGGSQPPPAGMPWKNDTQRSEEILPVHALHTISIHPFLSLLCCVCLCLWFVFHSLIFLSVSSGCLSDQTFLPFPDVFNGVHSLSSVGDYSPLLKVLLLHMIQSHYSIANSFTKVPSSSADVPDTTTQFIPSKTLTTSATPVVIPSVNDEKHQGQAQPRADTPTTRPQISSTKTTERHQISLAVLSCQCQARQLKGSSLQGQERGNSDNLLWCFYVAQAAYVNVFFFLLQLKQFSNLISIYANYKIKLKSMYEWMRSNVQFIHKRIQQKLASINDRRNPFRNFTTPTANPSGPSIHQPYRKPSMRTFFNSSNGLTRPGHVPPRPINIAQATENRRHASSPQKAHCSHSGMVPGLISSQLAMFQCLGNSSNTHAVPQRFRNLQFSFTKKYSRKPNDKILKVVIPSVTPKPNKQERRQTTTTSPPTMNASRFDIGVNSSVFSSVPLSDVDAMGQRRFTAPHVVYKVDKKPDEPCSITNSLSHFPEEEVSDQNATAAPKNPPTNLTVVTVEGCPSFIILDWEKPDNDTSTEYQVTTKQINSSGVQDESVLTTNQTHSAVENLQPNSSYEFTVQAKNEFGTGPPSDPVTFSTESADPRVSENLSGKDAIWTEFPFKPDAYSECNGKQYVKRTWYRKFVGVQLCNSLRYKIYLSDSLKGKFYNIGDQTGHGEDHCQFVDSFLDGRTGHQLTGNQLPPREGYYRAVRQEPVNFGQIGGNSHITYVPWYECGTTIPGKW</sequence>
<feature type="non-terminal residue" evidence="4">
    <location>
        <position position="1"/>
    </location>
</feature>
<gene>
    <name evidence="4" type="primary">Abi3bp</name>
    <name evidence="4" type="ORF">GTO95_0014241</name>
</gene>
<evidence type="ECO:0000259" key="3">
    <source>
        <dbReference type="PROSITE" id="PS50853"/>
    </source>
</evidence>
<evidence type="ECO:0000313" key="5">
    <source>
        <dbReference type="Proteomes" id="UP000736164"/>
    </source>
</evidence>
<feature type="transmembrane region" description="Helical" evidence="2">
    <location>
        <begin position="294"/>
        <end position="317"/>
    </location>
</feature>
<feature type="domain" description="Fibronectin type-III" evidence="3">
    <location>
        <begin position="125"/>
        <end position="225"/>
    </location>
</feature>
<dbReference type="PROSITE" id="PS50853">
    <property type="entry name" value="FN3"/>
    <property type="match status" value="2"/>
</dbReference>
<dbReference type="SMART" id="SM00060">
    <property type="entry name" value="FN3"/>
    <property type="match status" value="2"/>
</dbReference>
<dbReference type="Gene3D" id="2.60.40.10">
    <property type="entry name" value="Immunoglobulins"/>
    <property type="match status" value="2"/>
</dbReference>
<feature type="transmembrane region" description="Helical" evidence="2">
    <location>
        <begin position="15"/>
        <end position="36"/>
    </location>
</feature>
<evidence type="ECO:0000313" key="4">
    <source>
        <dbReference type="EMBL" id="MBN3322693.1"/>
    </source>
</evidence>
<dbReference type="EMBL" id="JAAWVO010060888">
    <property type="protein sequence ID" value="MBN3322693.1"/>
    <property type="molecule type" value="Genomic_DNA"/>
</dbReference>
<evidence type="ECO:0000256" key="1">
    <source>
        <dbReference type="SAM" id="MobiDB-lite"/>
    </source>
</evidence>
<protein>
    <submittedName>
        <fullName evidence="4">TARSH protein</fullName>
    </submittedName>
</protein>
<feature type="non-terminal residue" evidence="4">
    <location>
        <position position="988"/>
    </location>
</feature>
<feature type="compositionally biased region" description="Polar residues" evidence="1">
    <location>
        <begin position="673"/>
        <end position="683"/>
    </location>
</feature>
<dbReference type="InterPro" id="IPR003961">
    <property type="entry name" value="FN3_dom"/>
</dbReference>
<name>A0A8J7P2I2_ATRSP</name>
<dbReference type="SUPFAM" id="SSF49265">
    <property type="entry name" value="Fibronectin type III"/>
    <property type="match status" value="1"/>
</dbReference>
<comment type="caution">
    <text evidence="4">The sequence shown here is derived from an EMBL/GenBank/DDBJ whole genome shotgun (WGS) entry which is preliminary data.</text>
</comment>
<dbReference type="InterPro" id="IPR013783">
    <property type="entry name" value="Ig-like_fold"/>
</dbReference>
<dbReference type="AlphaFoldDB" id="A0A8J7P2I2"/>
<dbReference type="Pfam" id="PF00041">
    <property type="entry name" value="fn3"/>
    <property type="match status" value="2"/>
</dbReference>
<evidence type="ECO:0000256" key="2">
    <source>
        <dbReference type="SAM" id="Phobius"/>
    </source>
</evidence>
<dbReference type="CDD" id="cd00063">
    <property type="entry name" value="FN3"/>
    <property type="match status" value="2"/>
</dbReference>
<dbReference type="PANTHER" id="PTHR23197:SF10">
    <property type="entry name" value="TARGET OF NESH-SH3"/>
    <property type="match status" value="1"/>
</dbReference>
<feature type="domain" description="Fibronectin type-III" evidence="3">
    <location>
        <begin position="754"/>
        <end position="847"/>
    </location>
</feature>
<dbReference type="GO" id="GO:0030198">
    <property type="term" value="P:extracellular matrix organization"/>
    <property type="evidence" value="ECO:0007669"/>
    <property type="project" value="TreeGrafter"/>
</dbReference>